<dbReference type="STRING" id="1238182.C882_0062"/>
<protein>
    <submittedName>
        <fullName evidence="7">Permease of the drug/metabolite transporter (DMT) superfamily</fullName>
    </submittedName>
</protein>
<dbReference type="RefSeq" id="WP_009540722.1">
    <property type="nucleotide sequence ID" value="NZ_ANHY01000010.1"/>
</dbReference>
<gene>
    <name evidence="7" type="ORF">C882_0062</name>
</gene>
<feature type="transmembrane region" description="Helical" evidence="5">
    <location>
        <begin position="203"/>
        <end position="222"/>
    </location>
</feature>
<evidence type="ECO:0000256" key="4">
    <source>
        <dbReference type="ARBA" id="ARBA00023136"/>
    </source>
</evidence>
<comment type="subcellular location">
    <subcellularLocation>
        <location evidence="1">Membrane</location>
        <topology evidence="1">Multi-pass membrane protein</topology>
    </subcellularLocation>
</comment>
<feature type="domain" description="EamA" evidence="6">
    <location>
        <begin position="142"/>
        <end position="275"/>
    </location>
</feature>
<dbReference type="GO" id="GO:0016020">
    <property type="term" value="C:membrane"/>
    <property type="evidence" value="ECO:0007669"/>
    <property type="project" value="UniProtKB-SubCell"/>
</dbReference>
<feature type="transmembrane region" description="Helical" evidence="5">
    <location>
        <begin position="234"/>
        <end position="253"/>
    </location>
</feature>
<name>K9HN58_9PROT</name>
<feature type="transmembrane region" description="Helical" evidence="5">
    <location>
        <begin position="60"/>
        <end position="80"/>
    </location>
</feature>
<dbReference type="OrthoDB" id="7158585at2"/>
<feature type="transmembrane region" description="Helical" evidence="5">
    <location>
        <begin position="137"/>
        <end position="158"/>
    </location>
</feature>
<feature type="transmembrane region" description="Helical" evidence="5">
    <location>
        <begin position="114"/>
        <end position="131"/>
    </location>
</feature>
<dbReference type="AlphaFoldDB" id="K9HN58"/>
<accession>K9HN58</accession>
<feature type="transmembrane region" description="Helical" evidence="5">
    <location>
        <begin position="86"/>
        <end position="107"/>
    </location>
</feature>
<keyword evidence="2 5" id="KW-0812">Transmembrane</keyword>
<sequence>MPARDILLALLVQAIWGLNIVVAKAGVEALPPLFFTTLRFALVAALVLPFFRIPWHAMKGLALLSFTFGTLHFGLLFTGLSGMGAAAAAIVIQLGPPFAVLLGVLMFKEKLGPKRIIGTVLAFSGVVLLAGEPTVPSLVPLVIMVFAAFGWALSNVVVKRLPEVNPVLMTGWLSAMAVPQVGLLSLLLEDGQIPALLSADWRGWGAIVYTAAGASIVAHSLWYGLVRRHEMGQVAPFGLLAPVIGIVAAVLLLGEPLTWQKLAGGTVTMVGVAIIQLRWARLRKRPPEEVGSPT</sequence>
<dbReference type="InterPro" id="IPR037185">
    <property type="entry name" value="EmrE-like"/>
</dbReference>
<dbReference type="SUPFAM" id="SSF103481">
    <property type="entry name" value="Multidrug resistance efflux transporter EmrE"/>
    <property type="match status" value="2"/>
</dbReference>
<dbReference type="Proteomes" id="UP000009881">
    <property type="component" value="Unassembled WGS sequence"/>
</dbReference>
<dbReference type="Gene3D" id="1.10.3730.20">
    <property type="match status" value="2"/>
</dbReference>
<evidence type="ECO:0000256" key="5">
    <source>
        <dbReference type="SAM" id="Phobius"/>
    </source>
</evidence>
<dbReference type="PATRIC" id="fig|1238182.3.peg.2278"/>
<evidence type="ECO:0000256" key="1">
    <source>
        <dbReference type="ARBA" id="ARBA00004141"/>
    </source>
</evidence>
<organism evidence="7 8">
    <name type="scientific">Caenispirillum salinarum AK4</name>
    <dbReference type="NCBI Taxonomy" id="1238182"/>
    <lineage>
        <taxon>Bacteria</taxon>
        <taxon>Pseudomonadati</taxon>
        <taxon>Pseudomonadota</taxon>
        <taxon>Alphaproteobacteria</taxon>
        <taxon>Rhodospirillales</taxon>
        <taxon>Novispirillaceae</taxon>
        <taxon>Caenispirillum</taxon>
    </lineage>
</organism>
<evidence type="ECO:0000256" key="3">
    <source>
        <dbReference type="ARBA" id="ARBA00022989"/>
    </source>
</evidence>
<dbReference type="Pfam" id="PF00892">
    <property type="entry name" value="EamA"/>
    <property type="match status" value="2"/>
</dbReference>
<reference evidence="7 8" key="1">
    <citation type="journal article" date="2013" name="Genome Announc.">
        <title>Draft Genome Sequence of an Alphaproteobacterium, Caenispirillum salinarum AK4(T), Isolated from a Solar Saltern.</title>
        <authorList>
            <person name="Khatri I."/>
            <person name="Singh A."/>
            <person name="Korpole S."/>
            <person name="Pinnaka A.K."/>
            <person name="Subramanian S."/>
        </authorList>
    </citation>
    <scope>NUCLEOTIDE SEQUENCE [LARGE SCALE GENOMIC DNA]</scope>
    <source>
        <strain evidence="7 8">AK4</strain>
    </source>
</reference>
<dbReference type="PANTHER" id="PTHR32322:SF9">
    <property type="entry name" value="AMINO-ACID METABOLITE EFFLUX PUMP-RELATED"/>
    <property type="match status" value="1"/>
</dbReference>
<feature type="transmembrane region" description="Helical" evidence="5">
    <location>
        <begin position="33"/>
        <end position="53"/>
    </location>
</feature>
<keyword evidence="3 5" id="KW-1133">Transmembrane helix</keyword>
<evidence type="ECO:0000313" key="8">
    <source>
        <dbReference type="Proteomes" id="UP000009881"/>
    </source>
</evidence>
<dbReference type="InterPro" id="IPR000620">
    <property type="entry name" value="EamA_dom"/>
</dbReference>
<evidence type="ECO:0000259" key="6">
    <source>
        <dbReference type="Pfam" id="PF00892"/>
    </source>
</evidence>
<proteinExistence type="predicted"/>
<dbReference type="InterPro" id="IPR050638">
    <property type="entry name" value="AA-Vitamin_Transporters"/>
</dbReference>
<keyword evidence="8" id="KW-1185">Reference proteome</keyword>
<feature type="domain" description="EamA" evidence="6">
    <location>
        <begin position="6"/>
        <end position="129"/>
    </location>
</feature>
<evidence type="ECO:0000256" key="2">
    <source>
        <dbReference type="ARBA" id="ARBA00022692"/>
    </source>
</evidence>
<comment type="caution">
    <text evidence="7">The sequence shown here is derived from an EMBL/GenBank/DDBJ whole genome shotgun (WGS) entry which is preliminary data.</text>
</comment>
<dbReference type="EMBL" id="ANHY01000010">
    <property type="protein sequence ID" value="EKV29981.1"/>
    <property type="molecule type" value="Genomic_DNA"/>
</dbReference>
<dbReference type="eggNOG" id="COG0697">
    <property type="taxonomic scope" value="Bacteria"/>
</dbReference>
<keyword evidence="4 5" id="KW-0472">Membrane</keyword>
<feature type="transmembrane region" description="Helical" evidence="5">
    <location>
        <begin position="170"/>
        <end position="188"/>
    </location>
</feature>
<dbReference type="PANTHER" id="PTHR32322">
    <property type="entry name" value="INNER MEMBRANE TRANSPORTER"/>
    <property type="match status" value="1"/>
</dbReference>
<evidence type="ECO:0000313" key="7">
    <source>
        <dbReference type="EMBL" id="EKV29981.1"/>
    </source>
</evidence>